<organism evidence="2 3">
    <name type="scientific">Penicillium bovifimosum</name>
    <dbReference type="NCBI Taxonomy" id="126998"/>
    <lineage>
        <taxon>Eukaryota</taxon>
        <taxon>Fungi</taxon>
        <taxon>Dikarya</taxon>
        <taxon>Ascomycota</taxon>
        <taxon>Pezizomycotina</taxon>
        <taxon>Eurotiomycetes</taxon>
        <taxon>Eurotiomycetidae</taxon>
        <taxon>Eurotiales</taxon>
        <taxon>Aspergillaceae</taxon>
        <taxon>Penicillium</taxon>
    </lineage>
</organism>
<sequence>MTTNQTTSPISHLNPTEEHPKPTRVKIGQSHPQIQSNLQSDPTQAPKDSATNGPFLPGYFFFYGPLMDPSVLARVLQLPESEAPRLRPARVVGYSVMMHGKEPVLVWGPPESVVEGVAGEIRSLELFERICGVGEGRFEACPCYIEFGVVDEGGEAEGEEGEEVVKGGDVFVAGGSFGVEAKGWGIGGG</sequence>
<feature type="compositionally biased region" description="Polar residues" evidence="1">
    <location>
        <begin position="1"/>
        <end position="14"/>
    </location>
</feature>
<name>A0A9W9L4D2_9EURO</name>
<dbReference type="CDD" id="cd06661">
    <property type="entry name" value="GGCT_like"/>
    <property type="match status" value="1"/>
</dbReference>
<protein>
    <recommendedName>
        <fullName evidence="4">Gamma-glutamylcyclotransferase AIG2-like domain-containing protein</fullName>
    </recommendedName>
</protein>
<proteinExistence type="predicted"/>
<dbReference type="SUPFAM" id="SSF110857">
    <property type="entry name" value="Gamma-glutamyl cyclotransferase-like"/>
    <property type="match status" value="1"/>
</dbReference>
<dbReference type="Gene3D" id="3.10.490.10">
    <property type="entry name" value="Gamma-glutamyl cyclotransferase-like"/>
    <property type="match status" value="1"/>
</dbReference>
<comment type="caution">
    <text evidence="2">The sequence shown here is derived from an EMBL/GenBank/DDBJ whole genome shotgun (WGS) entry which is preliminary data.</text>
</comment>
<feature type="region of interest" description="Disordered" evidence="1">
    <location>
        <begin position="1"/>
        <end position="50"/>
    </location>
</feature>
<accession>A0A9W9L4D2</accession>
<gene>
    <name evidence="2" type="ORF">N7515_004877</name>
</gene>
<dbReference type="InterPro" id="IPR036568">
    <property type="entry name" value="GGCT-like_sf"/>
</dbReference>
<reference evidence="2" key="1">
    <citation type="submission" date="2022-11" db="EMBL/GenBank/DDBJ databases">
        <authorList>
            <person name="Petersen C."/>
        </authorList>
    </citation>
    <scope>NUCLEOTIDE SEQUENCE</scope>
    <source>
        <strain evidence="2">IBT 22155</strain>
    </source>
</reference>
<feature type="compositionally biased region" description="Polar residues" evidence="1">
    <location>
        <begin position="30"/>
        <end position="43"/>
    </location>
</feature>
<evidence type="ECO:0000313" key="3">
    <source>
        <dbReference type="Proteomes" id="UP001149079"/>
    </source>
</evidence>
<dbReference type="GeneID" id="81404791"/>
<dbReference type="InterPro" id="IPR013024">
    <property type="entry name" value="GGCT-like"/>
</dbReference>
<keyword evidence="3" id="KW-1185">Reference proteome</keyword>
<dbReference type="OrthoDB" id="3262926at2759"/>
<dbReference type="Proteomes" id="UP001149079">
    <property type="component" value="Unassembled WGS sequence"/>
</dbReference>
<dbReference type="EMBL" id="JAPQKL010000004">
    <property type="protein sequence ID" value="KAJ5135599.1"/>
    <property type="molecule type" value="Genomic_DNA"/>
</dbReference>
<dbReference type="AlphaFoldDB" id="A0A9W9L4D2"/>
<dbReference type="RefSeq" id="XP_056522571.1">
    <property type="nucleotide sequence ID" value="XM_056665621.1"/>
</dbReference>
<reference evidence="2" key="2">
    <citation type="journal article" date="2023" name="IMA Fungus">
        <title>Comparative genomic study of the Penicillium genus elucidates a diverse pangenome and 15 lateral gene transfer events.</title>
        <authorList>
            <person name="Petersen C."/>
            <person name="Sorensen T."/>
            <person name="Nielsen M.R."/>
            <person name="Sondergaard T.E."/>
            <person name="Sorensen J.L."/>
            <person name="Fitzpatrick D.A."/>
            <person name="Frisvad J.C."/>
            <person name="Nielsen K.L."/>
        </authorList>
    </citation>
    <scope>NUCLEOTIDE SEQUENCE</scope>
    <source>
        <strain evidence="2">IBT 22155</strain>
    </source>
</reference>
<evidence type="ECO:0000313" key="2">
    <source>
        <dbReference type="EMBL" id="KAJ5135599.1"/>
    </source>
</evidence>
<evidence type="ECO:0008006" key="4">
    <source>
        <dbReference type="Google" id="ProtNLM"/>
    </source>
</evidence>
<evidence type="ECO:0000256" key="1">
    <source>
        <dbReference type="SAM" id="MobiDB-lite"/>
    </source>
</evidence>